<feature type="compositionally biased region" description="Low complexity" evidence="1">
    <location>
        <begin position="8"/>
        <end position="32"/>
    </location>
</feature>
<sequence length="297" mass="32491">MFFPPTFSGGAAPPLPSGSLGSVSSGSLASSPTTRPQVTVIAPGAGTQCNALVYKELGLSPEFKVEIVGQSRAPYDRYPAQWPEGCQEPNLESFSRKVVENRVIDQSKWLILGSRGGQVVLPCLWEVYNDGIPPAIVVNGGCAMALPRRDGRAPPAWPERAVTFLLLGGQDYFKAGCEQEYNARYANSREAPPFDYVRYTRKHAPKTNRTTAILYVAEMEHMPQAPLLALVLPHALRALANWERLSWGDEHFRALQETLHRAGCWNGQVSFTTETGAWKNLPFGRSAACTNFARAGA</sequence>
<evidence type="ECO:0000313" key="2">
    <source>
        <dbReference type="EMBL" id="CAD9618842.1"/>
    </source>
</evidence>
<feature type="region of interest" description="Disordered" evidence="1">
    <location>
        <begin position="1"/>
        <end position="35"/>
    </location>
</feature>
<dbReference type="AlphaFoldDB" id="A0A7S2LZC6"/>
<organism evidence="2">
    <name type="scientific">Zooxanthella nutricula</name>
    <dbReference type="NCBI Taxonomy" id="1333877"/>
    <lineage>
        <taxon>Eukaryota</taxon>
        <taxon>Sar</taxon>
        <taxon>Alveolata</taxon>
        <taxon>Dinophyceae</taxon>
        <taxon>Peridiniales</taxon>
        <taxon>Peridiniales incertae sedis</taxon>
        <taxon>Zooxanthella</taxon>
    </lineage>
</organism>
<accession>A0A7S2LZC6</accession>
<dbReference type="EMBL" id="HBGW01069335">
    <property type="protein sequence ID" value="CAD9618842.1"/>
    <property type="molecule type" value="Transcribed_RNA"/>
</dbReference>
<proteinExistence type="predicted"/>
<evidence type="ECO:0000256" key="1">
    <source>
        <dbReference type="SAM" id="MobiDB-lite"/>
    </source>
</evidence>
<name>A0A7S2LZC6_9DINO</name>
<gene>
    <name evidence="2" type="ORF">BRAN1462_LOCUS44196</name>
</gene>
<reference evidence="2" key="1">
    <citation type="submission" date="2021-01" db="EMBL/GenBank/DDBJ databases">
        <authorList>
            <person name="Corre E."/>
            <person name="Pelletier E."/>
            <person name="Niang G."/>
            <person name="Scheremetjew M."/>
            <person name="Finn R."/>
            <person name="Kale V."/>
            <person name="Holt S."/>
            <person name="Cochrane G."/>
            <person name="Meng A."/>
            <person name="Brown T."/>
            <person name="Cohen L."/>
        </authorList>
    </citation>
    <scope>NUCLEOTIDE SEQUENCE</scope>
    <source>
        <strain evidence="2">RCC3387</strain>
    </source>
</reference>
<protein>
    <submittedName>
        <fullName evidence="2">Uncharacterized protein</fullName>
    </submittedName>
</protein>